<organism evidence="2 3">
    <name type="scientific">Streptomyces calidiresistens</name>
    <dbReference type="NCBI Taxonomy" id="1485586"/>
    <lineage>
        <taxon>Bacteria</taxon>
        <taxon>Bacillati</taxon>
        <taxon>Actinomycetota</taxon>
        <taxon>Actinomycetes</taxon>
        <taxon>Kitasatosporales</taxon>
        <taxon>Streptomycetaceae</taxon>
        <taxon>Streptomyces</taxon>
    </lineage>
</organism>
<dbReference type="GO" id="GO:0016491">
    <property type="term" value="F:oxidoreductase activity"/>
    <property type="evidence" value="ECO:0007669"/>
    <property type="project" value="InterPro"/>
</dbReference>
<keyword evidence="3" id="KW-1185">Reference proteome</keyword>
<dbReference type="InterPro" id="IPR002937">
    <property type="entry name" value="Amino_oxidase"/>
</dbReference>
<gene>
    <name evidence="2" type="ORF">FOE67_18570</name>
</gene>
<dbReference type="Gene3D" id="3.90.660.50">
    <property type="match status" value="1"/>
</dbReference>
<feature type="domain" description="Amine oxidase" evidence="1">
    <location>
        <begin position="23"/>
        <end position="415"/>
    </location>
</feature>
<dbReference type="EMBL" id="VKHS01000520">
    <property type="protein sequence ID" value="MBB0231454.1"/>
    <property type="molecule type" value="Genomic_DNA"/>
</dbReference>
<sequence length="429" mass="44950">MPERSWRGPVPARPDAIVVGAGVAGLVCAADLTAAGLEVLVLEASDDVGGRMRTDRRDGFLLDRGFQVFNTGYPQVRRRMGFGGPRMYPFTPGVLLATGRGHLRFGAPIPRPSATATFLRGGLGPWGDVPALGLLSARDALAPASVIKAGPDIPVRRALAEAGISDALVERFFRPFLSGVFLEPDLATSARVFHLVWRSMLRGSLCLPAGGIGAVPRWLAAGLPEGTVRTGCPVREVTDEGVLTEEGAEIGARIVVVAADGPAAARLVPGVSAPRTRTVTTYYHAAERSPLTEPTLLLDSARHRFLNSCVLSEVAPDCAPRGVALISTSVLGEDRPGREAGVRAAVGDAYGVDPSAWEAVHAVTVRGALPAMEPPQPLGRTTRVSARRYVCGDHRATGSVQGAMASGARAAREVLVDLARAAGLLPARR</sequence>
<dbReference type="AlphaFoldDB" id="A0A7W3T5R7"/>
<name>A0A7W3T5R7_9ACTN</name>
<dbReference type="SUPFAM" id="SSF51905">
    <property type="entry name" value="FAD/NAD(P)-binding domain"/>
    <property type="match status" value="1"/>
</dbReference>
<evidence type="ECO:0000259" key="1">
    <source>
        <dbReference type="Pfam" id="PF01593"/>
    </source>
</evidence>
<comment type="caution">
    <text evidence="2">The sequence shown here is derived from an EMBL/GenBank/DDBJ whole genome shotgun (WGS) entry which is preliminary data.</text>
</comment>
<evidence type="ECO:0000313" key="2">
    <source>
        <dbReference type="EMBL" id="MBB0231454.1"/>
    </source>
</evidence>
<dbReference type="PRINTS" id="PR00420">
    <property type="entry name" value="RNGMNOXGNASE"/>
</dbReference>
<dbReference type="Pfam" id="PF01593">
    <property type="entry name" value="Amino_oxidase"/>
    <property type="match status" value="1"/>
</dbReference>
<accession>A0A7W3T5R7</accession>
<protein>
    <submittedName>
        <fullName evidence="2">NAD(P)-binding protein</fullName>
    </submittedName>
</protein>
<dbReference type="PANTHER" id="PTHR42841">
    <property type="entry name" value="AMINE OXIDASE"/>
    <property type="match status" value="1"/>
</dbReference>
<dbReference type="RefSeq" id="WP_182665841.1">
    <property type="nucleotide sequence ID" value="NZ_VKHS01000520.1"/>
</dbReference>
<dbReference type="Gene3D" id="3.50.50.60">
    <property type="entry name" value="FAD/NAD(P)-binding domain"/>
    <property type="match status" value="2"/>
</dbReference>
<dbReference type="InterPro" id="IPR036188">
    <property type="entry name" value="FAD/NAD-bd_sf"/>
</dbReference>
<proteinExistence type="predicted"/>
<reference evidence="3" key="1">
    <citation type="submission" date="2019-10" db="EMBL/GenBank/DDBJ databases">
        <title>Streptomyces sp. nov., a novel actinobacterium isolated from alkaline environment.</title>
        <authorList>
            <person name="Golinska P."/>
        </authorList>
    </citation>
    <scope>NUCLEOTIDE SEQUENCE [LARGE SCALE GENOMIC DNA]</scope>
    <source>
        <strain evidence="3">DSM 42108</strain>
    </source>
</reference>
<dbReference type="Proteomes" id="UP000530234">
    <property type="component" value="Unassembled WGS sequence"/>
</dbReference>
<evidence type="ECO:0000313" key="3">
    <source>
        <dbReference type="Proteomes" id="UP000530234"/>
    </source>
</evidence>